<organism evidence="1 2">
    <name type="scientific">Leersia perrieri</name>
    <dbReference type="NCBI Taxonomy" id="77586"/>
    <lineage>
        <taxon>Eukaryota</taxon>
        <taxon>Viridiplantae</taxon>
        <taxon>Streptophyta</taxon>
        <taxon>Embryophyta</taxon>
        <taxon>Tracheophyta</taxon>
        <taxon>Spermatophyta</taxon>
        <taxon>Magnoliopsida</taxon>
        <taxon>Liliopsida</taxon>
        <taxon>Poales</taxon>
        <taxon>Poaceae</taxon>
        <taxon>BOP clade</taxon>
        <taxon>Oryzoideae</taxon>
        <taxon>Oryzeae</taxon>
        <taxon>Oryzinae</taxon>
        <taxon>Leersia</taxon>
    </lineage>
</organism>
<dbReference type="Gramene" id="LPERR08G08410.1">
    <property type="protein sequence ID" value="LPERR08G08410.1"/>
    <property type="gene ID" value="LPERR08G08410"/>
</dbReference>
<reference evidence="2" key="2">
    <citation type="submission" date="2013-12" db="EMBL/GenBank/DDBJ databases">
        <authorList>
            <person name="Yu Y."/>
            <person name="Lee S."/>
            <person name="de Baynast K."/>
            <person name="Wissotski M."/>
            <person name="Liu L."/>
            <person name="Talag J."/>
            <person name="Goicoechea J."/>
            <person name="Angelova A."/>
            <person name="Jetty R."/>
            <person name="Kudrna D."/>
            <person name="Golser W."/>
            <person name="Rivera L."/>
            <person name="Zhang J."/>
            <person name="Wing R."/>
        </authorList>
    </citation>
    <scope>NUCLEOTIDE SEQUENCE</scope>
</reference>
<reference evidence="1 2" key="1">
    <citation type="submission" date="2012-08" db="EMBL/GenBank/DDBJ databases">
        <title>Oryza genome evolution.</title>
        <authorList>
            <person name="Wing R.A."/>
        </authorList>
    </citation>
    <scope>NUCLEOTIDE SEQUENCE</scope>
</reference>
<dbReference type="Proteomes" id="UP000032180">
    <property type="component" value="Chromosome 8"/>
</dbReference>
<proteinExistence type="predicted"/>
<dbReference type="HOGENOM" id="CLU_2725851_0_0_1"/>
<sequence length="72" mass="7824">MHEHIDDNLAVAHGADVDEVHGLSIALGAERMATTTIVFLGGEKYDIAFDGGCDGEARFRSMWRQVSVKYAA</sequence>
<keyword evidence="2" id="KW-1185">Reference proteome</keyword>
<evidence type="ECO:0000313" key="2">
    <source>
        <dbReference type="Proteomes" id="UP000032180"/>
    </source>
</evidence>
<dbReference type="AlphaFoldDB" id="A0A0D9X6F3"/>
<name>A0A0D9X6F3_9ORYZ</name>
<protein>
    <submittedName>
        <fullName evidence="1">Uncharacterized protein</fullName>
    </submittedName>
</protein>
<evidence type="ECO:0000313" key="1">
    <source>
        <dbReference type="EnsemblPlants" id="LPERR08G08410.1"/>
    </source>
</evidence>
<accession>A0A0D9X6F3</accession>
<reference evidence="1" key="3">
    <citation type="submission" date="2015-04" db="UniProtKB">
        <authorList>
            <consortium name="EnsemblPlants"/>
        </authorList>
    </citation>
    <scope>IDENTIFICATION</scope>
</reference>
<dbReference type="EnsemblPlants" id="LPERR08G08410.1">
    <property type="protein sequence ID" value="LPERR08G08410.1"/>
    <property type="gene ID" value="LPERR08G08410"/>
</dbReference>